<proteinExistence type="predicted"/>
<dbReference type="EMBL" id="JABAIL010000001">
    <property type="protein sequence ID" value="NLR90215.1"/>
    <property type="molecule type" value="Genomic_DNA"/>
</dbReference>
<evidence type="ECO:0000313" key="2">
    <source>
        <dbReference type="EMBL" id="NLR90215.1"/>
    </source>
</evidence>
<sequence>MSYALNLKTSFLTTLLCITAWTCSIAQNTRHDYTEDEQEDLTVTKEEKHQEGHIEANPDILHGEKSHHNRYELEISYNNSGYFEFTGSIYFAHLTKFQGTVEFTGKHFASVVVREIPIGHSRWGTFVGIGGTFGYHDSHHEEGDHYIDVDVDDITHPDDYDNTVEDGSHREWGGSVIVQTGLAYSLNSHWSTGFTLSPGIDVQTGEPTFGATLDVVFGF</sequence>
<name>A0A7X8XUK5_9BACT</name>
<evidence type="ECO:0008006" key="4">
    <source>
        <dbReference type="Google" id="ProtNLM"/>
    </source>
</evidence>
<organism evidence="2 3">
    <name type="scientific">Flammeovirga agarivorans</name>
    <dbReference type="NCBI Taxonomy" id="2726742"/>
    <lineage>
        <taxon>Bacteria</taxon>
        <taxon>Pseudomonadati</taxon>
        <taxon>Bacteroidota</taxon>
        <taxon>Cytophagia</taxon>
        <taxon>Cytophagales</taxon>
        <taxon>Flammeovirgaceae</taxon>
        <taxon>Flammeovirga</taxon>
    </lineage>
</organism>
<feature type="signal peptide" evidence="1">
    <location>
        <begin position="1"/>
        <end position="26"/>
    </location>
</feature>
<feature type="chain" id="PRO_5031552834" description="Outer membrane protein beta-barrel domain-containing protein" evidence="1">
    <location>
        <begin position="27"/>
        <end position="219"/>
    </location>
</feature>
<dbReference type="RefSeq" id="WP_168880924.1">
    <property type="nucleotide sequence ID" value="NZ_JABAIL010000001.1"/>
</dbReference>
<accession>A0A7X8XUK5</accession>
<evidence type="ECO:0000256" key="1">
    <source>
        <dbReference type="SAM" id="SignalP"/>
    </source>
</evidence>
<dbReference type="Proteomes" id="UP000585050">
    <property type="component" value="Unassembled WGS sequence"/>
</dbReference>
<reference evidence="2 3" key="1">
    <citation type="submission" date="2020-04" db="EMBL/GenBank/DDBJ databases">
        <title>Flammeovirga sp. SR4, a novel species isolated from seawater.</title>
        <authorList>
            <person name="Wang X."/>
        </authorList>
    </citation>
    <scope>NUCLEOTIDE SEQUENCE [LARGE SCALE GENOMIC DNA]</scope>
    <source>
        <strain evidence="2 3">SR4</strain>
    </source>
</reference>
<keyword evidence="3" id="KW-1185">Reference proteome</keyword>
<gene>
    <name evidence="2" type="ORF">HGP29_03310</name>
</gene>
<keyword evidence="1" id="KW-0732">Signal</keyword>
<protein>
    <recommendedName>
        <fullName evidence="4">Outer membrane protein beta-barrel domain-containing protein</fullName>
    </recommendedName>
</protein>
<dbReference type="AlphaFoldDB" id="A0A7X8XUK5"/>
<evidence type="ECO:0000313" key="3">
    <source>
        <dbReference type="Proteomes" id="UP000585050"/>
    </source>
</evidence>
<comment type="caution">
    <text evidence="2">The sequence shown here is derived from an EMBL/GenBank/DDBJ whole genome shotgun (WGS) entry which is preliminary data.</text>
</comment>